<accession>A0A1M7ZJJ1</accession>
<feature type="chain" id="PRO_5012794278" description="Lipoprotein" evidence="1">
    <location>
        <begin position="20"/>
        <end position="158"/>
    </location>
</feature>
<keyword evidence="1" id="KW-0732">Signal</keyword>
<organism evidence="2 3">
    <name type="scientific">Algoriphagus zhangzhouensis</name>
    <dbReference type="NCBI Taxonomy" id="1073327"/>
    <lineage>
        <taxon>Bacteria</taxon>
        <taxon>Pseudomonadati</taxon>
        <taxon>Bacteroidota</taxon>
        <taxon>Cytophagia</taxon>
        <taxon>Cytophagales</taxon>
        <taxon>Cyclobacteriaceae</taxon>
        <taxon>Algoriphagus</taxon>
    </lineage>
</organism>
<dbReference type="AlphaFoldDB" id="A0A1M7ZJJ1"/>
<evidence type="ECO:0000256" key="1">
    <source>
        <dbReference type="SAM" id="SignalP"/>
    </source>
</evidence>
<evidence type="ECO:0000313" key="2">
    <source>
        <dbReference type="EMBL" id="SHO65037.1"/>
    </source>
</evidence>
<protein>
    <recommendedName>
        <fullName evidence="4">Lipoprotein</fullName>
    </recommendedName>
</protein>
<evidence type="ECO:0000313" key="3">
    <source>
        <dbReference type="Proteomes" id="UP000184609"/>
    </source>
</evidence>
<evidence type="ECO:0008006" key="4">
    <source>
        <dbReference type="Google" id="ProtNLM"/>
    </source>
</evidence>
<dbReference type="Proteomes" id="UP000184609">
    <property type="component" value="Unassembled WGS sequence"/>
</dbReference>
<reference evidence="3" key="1">
    <citation type="submission" date="2016-12" db="EMBL/GenBank/DDBJ databases">
        <authorList>
            <person name="Varghese N."/>
            <person name="Submissions S."/>
        </authorList>
    </citation>
    <scope>NUCLEOTIDE SEQUENCE [LARGE SCALE GENOMIC DNA]</scope>
    <source>
        <strain evidence="3">DSM 25035</strain>
    </source>
</reference>
<dbReference type="PROSITE" id="PS51257">
    <property type="entry name" value="PROKAR_LIPOPROTEIN"/>
    <property type="match status" value="1"/>
</dbReference>
<dbReference type="OrthoDB" id="825378at2"/>
<sequence>MKKYILLILVIPILFSSCADEEPSPESKITGIYERITQGNLGWGSEQFDFVGTLDFKNDGTFTFEEVTKNIGGDEILGYRAYGYGTYTIENNKVTIVKNEAYAQGVADSNYQPKSELVLYQFDPPNSLIFGITEDYKTLTSGCGPLENCLVLTYTRVE</sequence>
<dbReference type="EMBL" id="FRXN01000006">
    <property type="protein sequence ID" value="SHO65037.1"/>
    <property type="molecule type" value="Genomic_DNA"/>
</dbReference>
<dbReference type="RefSeq" id="WP_134204569.1">
    <property type="nucleotide sequence ID" value="NZ_FRXN01000006.1"/>
</dbReference>
<keyword evidence="3" id="KW-1185">Reference proteome</keyword>
<feature type="signal peptide" evidence="1">
    <location>
        <begin position="1"/>
        <end position="19"/>
    </location>
</feature>
<proteinExistence type="predicted"/>
<name>A0A1M7ZJJ1_9BACT</name>
<gene>
    <name evidence="2" type="ORF">SAMN04488108_3819</name>
</gene>